<dbReference type="GO" id="GO:0003700">
    <property type="term" value="F:DNA-binding transcription factor activity"/>
    <property type="evidence" value="ECO:0007669"/>
    <property type="project" value="InterPro"/>
</dbReference>
<dbReference type="Proteomes" id="UP000232062">
    <property type="component" value="Unassembled WGS sequence"/>
</dbReference>
<gene>
    <name evidence="6" type="ORF">PRCB_19135</name>
</gene>
<sequence>MNDTDLNLLIALDALLTTGSVIGAARRLNLSESAMSRTLGRLRTVTGDALLVRAGRNMVLTPFAEAMRERTHRTLRDARAVLSPDAELLDLAQLDRRFTLRTNEGFVETFGSTLIDAVTAQAANVQLIFVGKPEKSDRELRDGSIDLEIGVLGNMGPEIRLQALFRDRFVGVVRTGHPLTQRLDITQLAAFGHIVASRRAEMGGPVHEAIEQAGLQRKVVAVVPAFSAAVAMVVKSDWVALVPHSLVLHHPLIKDNKALAMFELPFTTPDMTVSQLWHPRLENDAAHRWLRGVVKEVCVIARNSPE</sequence>
<evidence type="ECO:0000256" key="4">
    <source>
        <dbReference type="ARBA" id="ARBA00023163"/>
    </source>
</evidence>
<dbReference type="EMBL" id="PIQI01000026">
    <property type="protein sequence ID" value="PJZ04010.1"/>
    <property type="molecule type" value="Genomic_DNA"/>
</dbReference>
<dbReference type="SUPFAM" id="SSF53850">
    <property type="entry name" value="Periplasmic binding protein-like II"/>
    <property type="match status" value="1"/>
</dbReference>
<protein>
    <submittedName>
        <fullName evidence="6">LysR family transcriptional regulator</fullName>
    </submittedName>
</protein>
<evidence type="ECO:0000256" key="1">
    <source>
        <dbReference type="ARBA" id="ARBA00009437"/>
    </source>
</evidence>
<keyword evidence="3" id="KW-0238">DNA-binding</keyword>
<dbReference type="AlphaFoldDB" id="A0A2M9W8Z5"/>
<comment type="caution">
    <text evidence="6">The sequence shown here is derived from an EMBL/GenBank/DDBJ whole genome shotgun (WGS) entry which is preliminary data.</text>
</comment>
<accession>A0A2M9W8Z5</accession>
<dbReference type="InterPro" id="IPR000847">
    <property type="entry name" value="LysR_HTH_N"/>
</dbReference>
<dbReference type="RefSeq" id="WP_100703194.1">
    <property type="nucleotide sequence ID" value="NZ_MLFP01000009.1"/>
</dbReference>
<dbReference type="Pfam" id="PF03466">
    <property type="entry name" value="LysR_substrate"/>
    <property type="match status" value="1"/>
</dbReference>
<keyword evidence="2" id="KW-0805">Transcription regulation</keyword>
<feature type="domain" description="HTH lysR-type" evidence="5">
    <location>
        <begin position="4"/>
        <end position="61"/>
    </location>
</feature>
<dbReference type="InterPro" id="IPR005119">
    <property type="entry name" value="LysR_subst-bd"/>
</dbReference>
<evidence type="ECO:0000256" key="3">
    <source>
        <dbReference type="ARBA" id="ARBA00023125"/>
    </source>
</evidence>
<dbReference type="SUPFAM" id="SSF46785">
    <property type="entry name" value="Winged helix' DNA-binding domain"/>
    <property type="match status" value="1"/>
</dbReference>
<keyword evidence="4" id="KW-0804">Transcription</keyword>
<evidence type="ECO:0000313" key="7">
    <source>
        <dbReference type="Proteomes" id="UP000232062"/>
    </source>
</evidence>
<comment type="similarity">
    <text evidence="1">Belongs to the LysR transcriptional regulatory family.</text>
</comment>
<evidence type="ECO:0000259" key="5">
    <source>
        <dbReference type="PROSITE" id="PS50931"/>
    </source>
</evidence>
<dbReference type="InterPro" id="IPR036390">
    <property type="entry name" value="WH_DNA-bd_sf"/>
</dbReference>
<evidence type="ECO:0000313" key="6">
    <source>
        <dbReference type="EMBL" id="PJZ04010.1"/>
    </source>
</evidence>
<dbReference type="OrthoDB" id="8717159at2"/>
<evidence type="ECO:0000256" key="2">
    <source>
        <dbReference type="ARBA" id="ARBA00023015"/>
    </source>
</evidence>
<dbReference type="PANTHER" id="PTHR30118">
    <property type="entry name" value="HTH-TYPE TRANSCRIPTIONAL REGULATOR LEUO-RELATED"/>
    <property type="match status" value="1"/>
</dbReference>
<reference evidence="6 7" key="1">
    <citation type="submission" date="2017-11" db="EMBL/GenBank/DDBJ databases">
        <title>The genome sequence of Pantoea rodasii DSM 26611.</title>
        <authorList>
            <person name="Gao J."/>
            <person name="Mao X."/>
            <person name="Sun J."/>
        </authorList>
    </citation>
    <scope>NUCLEOTIDE SEQUENCE [LARGE SCALE GENOMIC DNA]</scope>
    <source>
        <strain evidence="6 7">DSM 26611</strain>
    </source>
</reference>
<dbReference type="InterPro" id="IPR050389">
    <property type="entry name" value="LysR-type_TF"/>
</dbReference>
<dbReference type="PANTHER" id="PTHR30118:SF15">
    <property type="entry name" value="TRANSCRIPTIONAL REGULATORY PROTEIN"/>
    <property type="match status" value="1"/>
</dbReference>
<dbReference type="Gene3D" id="3.40.190.10">
    <property type="entry name" value="Periplasmic binding protein-like II"/>
    <property type="match status" value="2"/>
</dbReference>
<organism evidence="6 7">
    <name type="scientific">Pantoea rodasii</name>
    <dbReference type="NCBI Taxonomy" id="1076549"/>
    <lineage>
        <taxon>Bacteria</taxon>
        <taxon>Pseudomonadati</taxon>
        <taxon>Pseudomonadota</taxon>
        <taxon>Gammaproteobacteria</taxon>
        <taxon>Enterobacterales</taxon>
        <taxon>Erwiniaceae</taxon>
        <taxon>Pantoea</taxon>
    </lineage>
</organism>
<dbReference type="InterPro" id="IPR036388">
    <property type="entry name" value="WH-like_DNA-bd_sf"/>
</dbReference>
<name>A0A2M9W8Z5_9GAMM</name>
<dbReference type="CDD" id="cd08460">
    <property type="entry name" value="PBP2_DntR_like_1"/>
    <property type="match status" value="1"/>
</dbReference>
<dbReference type="GO" id="GO:0003677">
    <property type="term" value="F:DNA binding"/>
    <property type="evidence" value="ECO:0007669"/>
    <property type="project" value="UniProtKB-KW"/>
</dbReference>
<dbReference type="Pfam" id="PF00126">
    <property type="entry name" value="HTH_1"/>
    <property type="match status" value="1"/>
</dbReference>
<dbReference type="STRING" id="1076549.HA45_13215"/>
<dbReference type="PROSITE" id="PS50931">
    <property type="entry name" value="HTH_LYSR"/>
    <property type="match status" value="1"/>
</dbReference>
<dbReference type="Gene3D" id="1.10.10.10">
    <property type="entry name" value="Winged helix-like DNA-binding domain superfamily/Winged helix DNA-binding domain"/>
    <property type="match status" value="1"/>
</dbReference>
<proteinExistence type="inferred from homology"/>
<keyword evidence="7" id="KW-1185">Reference proteome</keyword>